<comment type="catalytic activity">
    <reaction evidence="5">
        <text>a 3-demethylubiquinol + S-adenosyl-L-methionine = a ubiquinol + S-adenosyl-L-homocysteine + H(+)</text>
        <dbReference type="Rhea" id="RHEA:44380"/>
        <dbReference type="Rhea" id="RHEA-COMP:9566"/>
        <dbReference type="Rhea" id="RHEA-COMP:10914"/>
        <dbReference type="ChEBI" id="CHEBI:15378"/>
        <dbReference type="ChEBI" id="CHEBI:17976"/>
        <dbReference type="ChEBI" id="CHEBI:57856"/>
        <dbReference type="ChEBI" id="CHEBI:59789"/>
        <dbReference type="ChEBI" id="CHEBI:84422"/>
        <dbReference type="EC" id="2.1.1.64"/>
    </reaction>
</comment>
<evidence type="ECO:0000313" key="8">
    <source>
        <dbReference type="Proteomes" id="UP001374579"/>
    </source>
</evidence>
<feature type="binding site" evidence="5">
    <location>
        <position position="189"/>
    </location>
    <ligand>
        <name>S-adenosyl-L-methionine</name>
        <dbReference type="ChEBI" id="CHEBI:59789"/>
    </ligand>
</feature>
<protein>
    <recommendedName>
        <fullName evidence="5">Ubiquinone biosynthesis O-methyltransferase, mitochondrial</fullName>
    </recommendedName>
    <alternativeName>
        <fullName evidence="5">3-demethylubiquinol 3-O-methyltransferase</fullName>
        <ecNumber evidence="5">2.1.1.64</ecNumber>
    </alternativeName>
    <alternativeName>
        <fullName evidence="5">3-demethylubiquinone 3-O-methyltransferase</fullName>
        <ecNumber evidence="5">2.1.1.-</ecNumber>
    </alternativeName>
    <alternativeName>
        <fullName evidence="5">Polyprenyldihydroxybenzoate methyltransferase</fullName>
        <ecNumber evidence="5">2.1.1.114</ecNumber>
    </alternativeName>
</protein>
<dbReference type="EMBL" id="JBAMIC010000004">
    <property type="protein sequence ID" value="KAK7107869.1"/>
    <property type="molecule type" value="Genomic_DNA"/>
</dbReference>
<evidence type="ECO:0000313" key="7">
    <source>
        <dbReference type="EMBL" id="KAK7107869.1"/>
    </source>
</evidence>
<comment type="catalytic activity">
    <reaction evidence="5">
        <text>a 3-demethylubiquinone + S-adenosyl-L-methionine = a ubiquinone + S-adenosyl-L-homocysteine</text>
        <dbReference type="Rhea" id="RHEA:81215"/>
        <dbReference type="Rhea" id="RHEA-COMP:9565"/>
        <dbReference type="Rhea" id="RHEA-COMP:19654"/>
        <dbReference type="ChEBI" id="CHEBI:16389"/>
        <dbReference type="ChEBI" id="CHEBI:57856"/>
        <dbReference type="ChEBI" id="CHEBI:59789"/>
        <dbReference type="ChEBI" id="CHEBI:231825"/>
    </reaction>
</comment>
<comment type="function">
    <text evidence="5">O-methyltransferase required for two non-consecutive steps during ubiquinone biosynthesis. Catalyzes the 2 O-methylation of 3,4-dihydroxy-5-(all-trans-polyprenyl)benzoic acid into 4-hydroxy-3-methoxy-5-(all-trans-polyprenyl)benzoic acid. Also catalyzes the last step of ubiquinone biosynthesis by mediating methylation of 3-demethylubiquinone into ubiquinone. Also able to mediate the methylation of 3-demethylubiquinol into ubiquinol.</text>
</comment>
<dbReference type="HAMAP" id="MF_00472">
    <property type="entry name" value="UbiG"/>
    <property type="match status" value="1"/>
</dbReference>
<evidence type="ECO:0000256" key="1">
    <source>
        <dbReference type="ARBA" id="ARBA00022603"/>
    </source>
</evidence>
<dbReference type="Gene3D" id="3.40.50.150">
    <property type="entry name" value="Vaccinia Virus protein VP39"/>
    <property type="match status" value="1"/>
</dbReference>
<keyword evidence="8" id="KW-1185">Reference proteome</keyword>
<dbReference type="AlphaFoldDB" id="A0AAN9GHA0"/>
<dbReference type="Proteomes" id="UP001374579">
    <property type="component" value="Unassembled WGS sequence"/>
</dbReference>
<reference evidence="7 8" key="1">
    <citation type="submission" date="2024-02" db="EMBL/GenBank/DDBJ databases">
        <title>Chromosome-scale genome assembly of the rough periwinkle Littorina saxatilis.</title>
        <authorList>
            <person name="De Jode A."/>
            <person name="Faria R."/>
            <person name="Formenti G."/>
            <person name="Sims Y."/>
            <person name="Smith T.P."/>
            <person name="Tracey A."/>
            <person name="Wood J.M.D."/>
            <person name="Zagrodzka Z.B."/>
            <person name="Johannesson K."/>
            <person name="Butlin R.K."/>
            <person name="Leder E.H."/>
        </authorList>
    </citation>
    <scope>NUCLEOTIDE SEQUENCE [LARGE SCALE GENOMIC DNA]</scope>
    <source>
        <strain evidence="7">Snail1</strain>
        <tissue evidence="7">Muscle</tissue>
    </source>
</reference>
<dbReference type="InterPro" id="IPR029063">
    <property type="entry name" value="SAM-dependent_MTases_sf"/>
</dbReference>
<comment type="cofactor">
    <cofactor evidence="5">
        <name>Mg(2+)</name>
        <dbReference type="ChEBI" id="CHEBI:18420"/>
    </cofactor>
</comment>
<comment type="pathway">
    <text evidence="5">Cofactor biosynthesis; ubiquinone biosynthesis.</text>
</comment>
<name>A0AAN9GHA0_9CAEN</name>
<dbReference type="InterPro" id="IPR013216">
    <property type="entry name" value="Methyltransf_11"/>
</dbReference>
<dbReference type="GO" id="GO:0031314">
    <property type="term" value="C:extrinsic component of mitochondrial inner membrane"/>
    <property type="evidence" value="ECO:0007669"/>
    <property type="project" value="UniProtKB-UniRule"/>
</dbReference>
<evidence type="ECO:0000256" key="3">
    <source>
        <dbReference type="ARBA" id="ARBA00022688"/>
    </source>
</evidence>
<comment type="catalytic activity">
    <reaction evidence="5">
        <text>a 3,4-dihydroxy-5-(all-trans-polyprenyl)benzoate + S-adenosyl-L-methionine = a 4-hydroxy-3-methoxy-5-(all-trans-polyprenyl)benzoate + S-adenosyl-L-homocysteine + H(+)</text>
        <dbReference type="Rhea" id="RHEA:44452"/>
        <dbReference type="Rhea" id="RHEA-COMP:10930"/>
        <dbReference type="Rhea" id="RHEA-COMP:10931"/>
        <dbReference type="ChEBI" id="CHEBI:15378"/>
        <dbReference type="ChEBI" id="CHEBI:57856"/>
        <dbReference type="ChEBI" id="CHEBI:59789"/>
        <dbReference type="ChEBI" id="CHEBI:64694"/>
        <dbReference type="ChEBI" id="CHEBI:84443"/>
        <dbReference type="EC" id="2.1.1.114"/>
    </reaction>
</comment>
<keyword evidence="5" id="KW-0472">Membrane</keyword>
<feature type="binding site" evidence="5">
    <location>
        <position position="240"/>
    </location>
    <ligand>
        <name>Mg(2+)</name>
        <dbReference type="ChEBI" id="CHEBI:18420"/>
    </ligand>
</feature>
<comment type="caution">
    <text evidence="7">The sequence shown here is derived from an EMBL/GenBank/DDBJ whole genome shotgun (WGS) entry which is preliminary data.</text>
</comment>
<comment type="similarity">
    <text evidence="5">Belongs to the class I-like SAM-binding methyltransferase superfamily. UbiG/COQ3 family.</text>
</comment>
<dbReference type="SUPFAM" id="SSF53335">
    <property type="entry name" value="S-adenosyl-L-methionine-dependent methyltransferases"/>
    <property type="match status" value="1"/>
</dbReference>
<proteinExistence type="inferred from homology"/>
<keyword evidence="5" id="KW-0460">Magnesium</keyword>
<dbReference type="Pfam" id="PF08241">
    <property type="entry name" value="Methyltransf_11"/>
    <property type="match status" value="1"/>
</dbReference>
<feature type="binding site" evidence="5">
    <location>
        <position position="168"/>
    </location>
    <ligand>
        <name>S-adenosyl-L-methionine</name>
        <dbReference type="ChEBI" id="CHEBI:59789"/>
    </ligand>
</feature>
<dbReference type="PANTHER" id="PTHR43464:SF19">
    <property type="entry name" value="UBIQUINONE BIOSYNTHESIS O-METHYLTRANSFERASE, MITOCHONDRIAL"/>
    <property type="match status" value="1"/>
</dbReference>
<keyword evidence="5" id="KW-0496">Mitochondrion</keyword>
<keyword evidence="5" id="KW-0479">Metal-binding</keyword>
<feature type="binding site" evidence="5">
    <location>
        <position position="236"/>
    </location>
    <ligand>
        <name>S-adenosyl-L-methionine</name>
        <dbReference type="ChEBI" id="CHEBI:59789"/>
    </ligand>
</feature>
<feature type="binding site" evidence="5">
    <location>
        <position position="133"/>
    </location>
    <ligand>
        <name>S-adenosyl-L-methionine</name>
        <dbReference type="ChEBI" id="CHEBI:59789"/>
    </ligand>
</feature>
<dbReference type="EC" id="2.1.1.114" evidence="5"/>
<feature type="binding site" evidence="5">
    <location>
        <position position="237"/>
    </location>
    <ligand>
        <name>Mg(2+)</name>
        <dbReference type="ChEBI" id="CHEBI:18420"/>
    </ligand>
</feature>
<sequence>MFVCRTCRQTVQRVCGQHSATYVQWPSRACVTAGRGSFEQRRGVHNTRVQCQSLRTRLLQNKTNLDVSLTKGAGISASSSLQGSAEENAQKFQRPMAQTTIDEEEVKKFSNLAELWWDEAGEFEALHSMNELRVPLIRDALVNQRQQESEGTVRPSLPLEGFQILDVGSGGGILSEPLARLGALVVGVDASEENIKIAQAHVMHDPKVARNIKYIQATVEDLVGTEEEKFDAVVTSEVVEHVADVPTFVTACCQLVKPGGSIFLTTLNKTYLSYALGVVVAENLLRLVSPGTHDWNKFISPQDLQYILDQNDFSTRLLHGMMYNPLMKRWSWIKNTSVNYAIHAVKAT</sequence>
<feature type="binding site" evidence="5">
    <location>
        <position position="241"/>
    </location>
    <ligand>
        <name>Mg(2+)</name>
        <dbReference type="ChEBI" id="CHEBI:18420"/>
    </ligand>
</feature>
<dbReference type="GO" id="GO:0046872">
    <property type="term" value="F:metal ion binding"/>
    <property type="evidence" value="ECO:0007669"/>
    <property type="project" value="UniProtKB-KW"/>
</dbReference>
<comment type="subcellular location">
    <subcellularLocation>
        <location evidence="5">Mitochondrion inner membrane</location>
        <topology evidence="5">Peripheral membrane protein</topology>
        <orientation evidence="5">Matrix side</orientation>
    </subcellularLocation>
</comment>
<dbReference type="InterPro" id="IPR010233">
    <property type="entry name" value="UbiG_MeTrfase"/>
</dbReference>
<dbReference type="GO" id="GO:0032259">
    <property type="term" value="P:methylation"/>
    <property type="evidence" value="ECO:0007669"/>
    <property type="project" value="UniProtKB-KW"/>
</dbReference>
<evidence type="ECO:0000256" key="2">
    <source>
        <dbReference type="ARBA" id="ARBA00022679"/>
    </source>
</evidence>
<keyword evidence="3 5" id="KW-0831">Ubiquinone biosynthesis</keyword>
<keyword evidence="4 5" id="KW-0949">S-adenosyl-L-methionine</keyword>
<dbReference type="EC" id="2.1.1.-" evidence="5"/>
<dbReference type="GO" id="GO:0061542">
    <property type="term" value="F:3-demethylubiquinol 3-O-methyltransferase activity"/>
    <property type="evidence" value="ECO:0007669"/>
    <property type="project" value="UniProtKB-UniRule"/>
</dbReference>
<dbReference type="PANTHER" id="PTHR43464">
    <property type="entry name" value="METHYLTRANSFERASE"/>
    <property type="match status" value="1"/>
</dbReference>
<evidence type="ECO:0000259" key="6">
    <source>
        <dbReference type="Pfam" id="PF08241"/>
    </source>
</evidence>
<keyword evidence="5" id="KW-0999">Mitochondrion inner membrane</keyword>
<evidence type="ECO:0000256" key="5">
    <source>
        <dbReference type="HAMAP-Rule" id="MF_03190"/>
    </source>
</evidence>
<dbReference type="CDD" id="cd02440">
    <property type="entry name" value="AdoMet_MTases"/>
    <property type="match status" value="1"/>
</dbReference>
<dbReference type="NCBIfam" id="TIGR01983">
    <property type="entry name" value="UbiG"/>
    <property type="match status" value="1"/>
</dbReference>
<gene>
    <name evidence="7" type="ORF">V1264_015710</name>
</gene>
<dbReference type="GO" id="GO:0010420">
    <property type="term" value="F:polyprenyldihydroxybenzoate methyltransferase activity"/>
    <property type="evidence" value="ECO:0007669"/>
    <property type="project" value="UniProtKB-UniRule"/>
</dbReference>
<comment type="subunit">
    <text evidence="5">Component of a multi-subunit COQ enzyme complex.</text>
</comment>
<keyword evidence="1 5" id="KW-0489">Methyltransferase</keyword>
<accession>A0AAN9GHA0</accession>
<evidence type="ECO:0000256" key="4">
    <source>
        <dbReference type="ARBA" id="ARBA00022691"/>
    </source>
</evidence>
<dbReference type="EC" id="2.1.1.64" evidence="5"/>
<organism evidence="7 8">
    <name type="scientific">Littorina saxatilis</name>
    <dbReference type="NCBI Taxonomy" id="31220"/>
    <lineage>
        <taxon>Eukaryota</taxon>
        <taxon>Metazoa</taxon>
        <taxon>Spiralia</taxon>
        <taxon>Lophotrochozoa</taxon>
        <taxon>Mollusca</taxon>
        <taxon>Gastropoda</taxon>
        <taxon>Caenogastropoda</taxon>
        <taxon>Littorinimorpha</taxon>
        <taxon>Littorinoidea</taxon>
        <taxon>Littorinidae</taxon>
        <taxon>Littorina</taxon>
    </lineage>
</organism>
<keyword evidence="2 5" id="KW-0808">Transferase</keyword>
<feature type="domain" description="Methyltransferase type 11" evidence="6">
    <location>
        <begin position="165"/>
        <end position="263"/>
    </location>
</feature>